<proteinExistence type="predicted"/>
<dbReference type="OrthoDB" id="331602at2759"/>
<gene>
    <name evidence="3" type="ORF">SPAPADRAFT_142181</name>
</gene>
<dbReference type="Gene3D" id="1.20.1270.60">
    <property type="entry name" value="Arfaptin homology (AH) domain/BAR domain"/>
    <property type="match status" value="1"/>
</dbReference>
<dbReference type="FunCoup" id="G3ASA4">
    <property type="interactions" value="161"/>
</dbReference>
<dbReference type="InterPro" id="IPR049609">
    <property type="entry name" value="Syp1-like_MHD"/>
</dbReference>
<feature type="region of interest" description="Disordered" evidence="1">
    <location>
        <begin position="265"/>
        <end position="436"/>
    </location>
</feature>
<dbReference type="EMBL" id="GL996504">
    <property type="protein sequence ID" value="EGW30644.1"/>
    <property type="molecule type" value="Genomic_DNA"/>
</dbReference>
<feature type="compositionally biased region" description="Acidic residues" evidence="1">
    <location>
        <begin position="422"/>
        <end position="434"/>
    </location>
</feature>
<feature type="compositionally biased region" description="Pro residues" evidence="1">
    <location>
        <begin position="339"/>
        <end position="359"/>
    </location>
</feature>
<evidence type="ECO:0000259" key="2">
    <source>
        <dbReference type="PROSITE" id="PS51072"/>
    </source>
</evidence>
<dbReference type="InterPro" id="IPR018808">
    <property type="entry name" value="Muniscin_C"/>
</dbReference>
<dbReference type="PROSITE" id="PS51072">
    <property type="entry name" value="MHD"/>
    <property type="match status" value="1"/>
</dbReference>
<dbReference type="STRING" id="619300.G3ASA4"/>
<keyword evidence="4" id="KW-1185">Reference proteome</keyword>
<feature type="domain" description="MHD" evidence="2">
    <location>
        <begin position="619"/>
        <end position="856"/>
    </location>
</feature>
<sequence>MSTEQVNGNDQEAVNFPTTILTSKSPDQASLIIPNALNASSQLVGKDLLSWFNYYATIVSNYNQGLRQLIDQGSKISKQSHGGFSNFPKNWNNLINSLQLEFQANETVYKNLRLEIINPLKDLAETDVKLPELLINGQELQEIATNMKNGKQDAEMQWNYKAPQSFANLENYKKHETQLLFDIILNYFQLQNGKMTKSLSDNENSTNYLLGNFKLNNEIKQQLDYLVNAEFAPAPENRGYVNDQIQQQQQLNKNAHPHAAHKRLSTFGRTTSNADTVASGSSSSSSKKPSKLKSRVGSIFGRKKKKDKAVALESTIPENSAPSTAQSTPRIPQSNVVPVPAPALAPALAPAPPPQPRPTDPIQSRETVKEQPPLPAEKKTVLPELPEAGQVTTHFDGTTPEPPVRQINNIPESPNVVAYKDTDEESSSDEEGPEQIDVRQRYEIAEGTPVAAFPTPPPTEAIVAARTSSTLDPGSRVYNRISNEITSIPRSRESSGKYSFEAGDEAKPLAATPRMETTVFPETNGLPEPNLEESPNRTQNAPPPPPTRKVVTHQDLADPGSEKKARITSQMFHNLPDARESFAAPSYTSSSIRPLSSQNTGHSLRSNELFKHQDFADANTGLNASVAEVINANFKDGKLQKSNVLGEVAFNYKTNGEEIPESISVKIPHSYEKVIVNKSFMEDIGDGTYKLSSTPIISKTLGGVKYMDSLDESKVPVIIQQIWKFEPHQSSLMVSLRLNPSIQSKLKLDNLVVSVALNTDIEATSASSKPQGAFNKEKNRITWRFPQALVLDPSHNEERFIARFMTNGLGSEHESGVQLKFQIKNYKFISIYDNDDPSQEIPTFSNLITGTYTGHL</sequence>
<protein>
    <recommendedName>
        <fullName evidence="2">MHD domain-containing protein</fullName>
    </recommendedName>
</protein>
<reference evidence="3 4" key="1">
    <citation type="journal article" date="2011" name="Proc. Natl. Acad. Sci. U.S.A.">
        <title>Comparative genomics of xylose-fermenting fungi for enhanced biofuel production.</title>
        <authorList>
            <person name="Wohlbach D.J."/>
            <person name="Kuo A."/>
            <person name="Sato T.K."/>
            <person name="Potts K.M."/>
            <person name="Salamov A.A."/>
            <person name="LaButti K.M."/>
            <person name="Sun H."/>
            <person name="Clum A."/>
            <person name="Pangilinan J.L."/>
            <person name="Lindquist E.A."/>
            <person name="Lucas S."/>
            <person name="Lapidus A."/>
            <person name="Jin M."/>
            <person name="Gunawan C."/>
            <person name="Balan V."/>
            <person name="Dale B.E."/>
            <person name="Jeffries T.W."/>
            <person name="Zinkel R."/>
            <person name="Barry K.W."/>
            <person name="Grigoriev I.V."/>
            <person name="Gasch A.P."/>
        </authorList>
    </citation>
    <scope>NUCLEOTIDE SEQUENCE [LARGE SCALE GENOMIC DNA]</scope>
    <source>
        <strain evidence="4">NRRL Y-27907 / 11-Y1</strain>
    </source>
</reference>
<dbReference type="InterPro" id="IPR027267">
    <property type="entry name" value="AH/BAR_dom_sf"/>
</dbReference>
<dbReference type="GeneID" id="18870428"/>
<evidence type="ECO:0000313" key="4">
    <source>
        <dbReference type="Proteomes" id="UP000000709"/>
    </source>
</evidence>
<feature type="compositionally biased region" description="Polar residues" evidence="1">
    <location>
        <begin position="316"/>
        <end position="335"/>
    </location>
</feature>
<dbReference type="AlphaFoldDB" id="G3ASA4"/>
<dbReference type="RefSeq" id="XP_007376677.1">
    <property type="nucleotide sequence ID" value="XM_007376615.1"/>
</dbReference>
<dbReference type="InParanoid" id="G3ASA4"/>
<organism evidence="4">
    <name type="scientific">Spathaspora passalidarum (strain NRRL Y-27907 / 11-Y1)</name>
    <dbReference type="NCBI Taxonomy" id="619300"/>
    <lineage>
        <taxon>Eukaryota</taxon>
        <taxon>Fungi</taxon>
        <taxon>Dikarya</taxon>
        <taxon>Ascomycota</taxon>
        <taxon>Saccharomycotina</taxon>
        <taxon>Pichiomycetes</taxon>
        <taxon>Debaryomycetaceae</taxon>
        <taxon>Spathaspora</taxon>
    </lineage>
</organism>
<name>G3ASA4_SPAPN</name>
<dbReference type="CDD" id="cd09264">
    <property type="entry name" value="AP_Syp1_MHD"/>
    <property type="match status" value="1"/>
</dbReference>
<feature type="compositionally biased region" description="Polar residues" evidence="1">
    <location>
        <begin position="267"/>
        <end position="278"/>
    </location>
</feature>
<dbReference type="InterPro" id="IPR028565">
    <property type="entry name" value="MHD"/>
</dbReference>
<dbReference type="eggNOG" id="ENOG502QQAW">
    <property type="taxonomic scope" value="Eukaryota"/>
</dbReference>
<dbReference type="Proteomes" id="UP000000709">
    <property type="component" value="Unassembled WGS sequence"/>
</dbReference>
<dbReference type="OMA" id="NRITWRY"/>
<dbReference type="HOGENOM" id="CLU_010039_0_0_1"/>
<feature type="region of interest" description="Disordered" evidence="1">
    <location>
        <begin position="488"/>
        <end position="564"/>
    </location>
</feature>
<evidence type="ECO:0000256" key="1">
    <source>
        <dbReference type="SAM" id="MobiDB-lite"/>
    </source>
</evidence>
<dbReference type="KEGG" id="spaa:SPAPADRAFT_142181"/>
<evidence type="ECO:0000313" key="3">
    <source>
        <dbReference type="EMBL" id="EGW30644.1"/>
    </source>
</evidence>
<dbReference type="Pfam" id="PF10291">
    <property type="entry name" value="muHD"/>
    <property type="match status" value="1"/>
</dbReference>
<accession>G3ASA4</accession>